<feature type="region of interest" description="Disordered" evidence="19">
    <location>
        <begin position="19"/>
        <end position="98"/>
    </location>
</feature>
<evidence type="ECO:0000313" key="22">
    <source>
        <dbReference type="Proteomes" id="UP000472277"/>
    </source>
</evidence>
<dbReference type="Pfam" id="PF00625">
    <property type="entry name" value="Guanylate_kin"/>
    <property type="match status" value="1"/>
</dbReference>
<keyword evidence="8" id="KW-0109">Calcium transport</keyword>
<accession>A0A673YNI7</accession>
<dbReference type="PROSITE" id="PS50002">
    <property type="entry name" value="SH3"/>
    <property type="match status" value="1"/>
</dbReference>
<comment type="subcellular location">
    <subcellularLocation>
        <location evidence="1">Cell membrane</location>
        <location evidence="1">Sarcolemma</location>
        <topology evidence="1">Peripheral membrane protein</topology>
        <orientation evidence="1">Cytoplasmic side</orientation>
    </subcellularLocation>
</comment>
<dbReference type="OrthoDB" id="5962384at2759"/>
<evidence type="ECO:0000256" key="5">
    <source>
        <dbReference type="ARBA" id="ARBA00022448"/>
    </source>
</evidence>
<sequence length="744" mass="83831">MVHNNLQNTHSLLDRHMDSLENPGLQSHGKGARRKGRFKGSDGSTSSDTTTNSFVRQGSADSYTSRPSDSDVSLEEDKEAVRREAERQAQAQLEKAKTKPVAFAVRTNVSYCATNDDGVPVPGMAISFEAKDFLHVKEKFNNDWWIGRLVKEDCEIGFIPSPVKIENTRVQHEQRAKQGKFHSSKSGANSSTSLGEVVPNSRKSTPPSSAVDIDATGLDPEDNELPVHLRSSKVSQPNTVMSPTLAKDKRMPFFKKTEHIPPYDVVPSMRPVVLVGPSLKGYEVTDMMQKALFDFLKHRFEGRISITRVTADISLAKRSVLNNPSKHAIIERSNTRSNLVAEVQSEIERIFELARTLQLVVLDADTINHPAQLGKTSLAPIIVYVKISSPKVLQRLIKSRGKSQAKHLNVQMVAADKLAQCPAEMFDIILDENQLEDACEHMADYLEAYWKSTHPASCNPPNPLLATAALPSSPAPVSSMQGSGAEEKAGDKPGQGGERKGSREDHHQHHHHHHHSQHQSQEQPDGEGEEEEEEREEREEEEEEERPLRTESSRRPQHIHHRSSSQRTEQHHNHHHHHHGGGGGGRGKGLSRGETQDSETPESRESRESRDSAYIEPLSQLLHQEEEDDFGEEYDEEGLGEGGHPQQQQQGRYEAQPQPRDHHHHHHHHRAGEEAGHGTTGHHRSKERNEQDHNERNKPRGHHHHQRPARNHHHQCYDRDREGNVAPKKRGDTEDWARDPYIHQ</sequence>
<dbReference type="AlphaFoldDB" id="A0A673YNI7"/>
<feature type="domain" description="SH3" evidence="20">
    <location>
        <begin position="100"/>
        <end position="169"/>
    </location>
</feature>
<dbReference type="PRINTS" id="PR01628">
    <property type="entry name" value="LCACHANNELB2"/>
</dbReference>
<dbReference type="InterPro" id="IPR036028">
    <property type="entry name" value="SH3-like_dom_sf"/>
</dbReference>
<feature type="compositionally biased region" description="Basic residues" evidence="19">
    <location>
        <begin position="699"/>
        <end position="714"/>
    </location>
</feature>
<name>A0A673YNI7_SALTR</name>
<evidence type="ECO:0000256" key="12">
    <source>
        <dbReference type="ARBA" id="ARBA00023065"/>
    </source>
</evidence>
<dbReference type="InterPro" id="IPR046937">
    <property type="entry name" value="CAB1-4_N_A-dom"/>
</dbReference>
<organism evidence="21 22">
    <name type="scientific">Salmo trutta</name>
    <name type="common">Brown trout</name>
    <dbReference type="NCBI Taxonomy" id="8032"/>
    <lineage>
        <taxon>Eukaryota</taxon>
        <taxon>Metazoa</taxon>
        <taxon>Chordata</taxon>
        <taxon>Craniata</taxon>
        <taxon>Vertebrata</taxon>
        <taxon>Euteleostomi</taxon>
        <taxon>Actinopterygii</taxon>
        <taxon>Neopterygii</taxon>
        <taxon>Teleostei</taxon>
        <taxon>Protacanthopterygii</taxon>
        <taxon>Salmoniformes</taxon>
        <taxon>Salmonidae</taxon>
        <taxon>Salmoninae</taxon>
        <taxon>Salmo</taxon>
    </lineage>
</organism>
<evidence type="ECO:0000256" key="9">
    <source>
        <dbReference type="ARBA" id="ARBA00022673"/>
    </source>
</evidence>
<feature type="compositionally biased region" description="Low complexity" evidence="19">
    <location>
        <begin position="41"/>
        <end position="51"/>
    </location>
</feature>
<dbReference type="SMART" id="SM00072">
    <property type="entry name" value="GuKc"/>
    <property type="match status" value="1"/>
</dbReference>
<evidence type="ECO:0000313" key="21">
    <source>
        <dbReference type="Ensembl" id="ENSSTUP00000036004.1"/>
    </source>
</evidence>
<evidence type="ECO:0000256" key="11">
    <source>
        <dbReference type="ARBA" id="ARBA00022882"/>
    </source>
</evidence>
<feature type="compositionally biased region" description="Acidic residues" evidence="19">
    <location>
        <begin position="625"/>
        <end position="639"/>
    </location>
</feature>
<evidence type="ECO:0000256" key="16">
    <source>
        <dbReference type="ARBA" id="ARBA00046042"/>
    </source>
</evidence>
<evidence type="ECO:0000256" key="2">
    <source>
        <dbReference type="ARBA" id="ARBA00010836"/>
    </source>
</evidence>
<dbReference type="GO" id="GO:0042383">
    <property type="term" value="C:sarcolemma"/>
    <property type="evidence" value="ECO:0007669"/>
    <property type="project" value="UniProtKB-SubCell"/>
</dbReference>
<evidence type="ECO:0000256" key="15">
    <source>
        <dbReference type="ARBA" id="ARBA00030521"/>
    </source>
</evidence>
<feature type="region of interest" description="Disordered" evidence="19">
    <location>
        <begin position="169"/>
        <end position="219"/>
    </location>
</feature>
<evidence type="ECO:0000256" key="6">
    <source>
        <dbReference type="ARBA" id="ARBA00022475"/>
    </source>
</evidence>
<evidence type="ECO:0000256" key="17">
    <source>
        <dbReference type="ARBA" id="ARBA00046619"/>
    </source>
</evidence>
<evidence type="ECO:0000256" key="7">
    <source>
        <dbReference type="ARBA" id="ARBA00022553"/>
    </source>
</evidence>
<evidence type="ECO:0000256" key="8">
    <source>
        <dbReference type="ARBA" id="ARBA00022568"/>
    </source>
</evidence>
<reference evidence="21" key="2">
    <citation type="submission" date="2025-09" db="UniProtKB">
        <authorList>
            <consortium name="Ensembl"/>
        </authorList>
    </citation>
    <scope>IDENTIFICATION</scope>
</reference>
<dbReference type="SMART" id="SM00326">
    <property type="entry name" value="SH3"/>
    <property type="match status" value="1"/>
</dbReference>
<feature type="compositionally biased region" description="Acidic residues" evidence="19">
    <location>
        <begin position="524"/>
        <end position="545"/>
    </location>
</feature>
<feature type="compositionally biased region" description="Basic and acidic residues" evidence="19">
    <location>
        <begin position="687"/>
        <end position="698"/>
    </location>
</feature>
<dbReference type="GO" id="GO:0005891">
    <property type="term" value="C:voltage-gated calcium channel complex"/>
    <property type="evidence" value="ECO:0007669"/>
    <property type="project" value="InterPro"/>
</dbReference>
<dbReference type="Gene3D" id="3.40.50.300">
    <property type="entry name" value="P-loop containing nucleotide triphosphate hydrolases"/>
    <property type="match status" value="1"/>
</dbReference>
<dbReference type="CDD" id="cd11863">
    <property type="entry name" value="SH3_CACNB"/>
    <property type="match status" value="1"/>
</dbReference>
<dbReference type="GO" id="GO:0005245">
    <property type="term" value="F:voltage-gated calcium channel activity"/>
    <property type="evidence" value="ECO:0007669"/>
    <property type="project" value="InterPro"/>
</dbReference>
<keyword evidence="10" id="KW-0106">Calcium</keyword>
<dbReference type="SUPFAM" id="SSF50044">
    <property type="entry name" value="SH3-domain"/>
    <property type="match status" value="1"/>
</dbReference>
<feature type="compositionally biased region" description="Basic and acidic residues" evidence="19">
    <location>
        <begin position="485"/>
        <end position="507"/>
    </location>
</feature>
<proteinExistence type="inferred from homology"/>
<dbReference type="InterPro" id="IPR008145">
    <property type="entry name" value="GK/Ca_channel_bsu"/>
</dbReference>
<evidence type="ECO:0000256" key="14">
    <source>
        <dbReference type="ARBA" id="ARBA00023303"/>
    </source>
</evidence>
<dbReference type="PANTHER" id="PTHR11824">
    <property type="entry name" value="VOLTAGE-DEPENDENT CALCIUM CHANNEL BETA SUBUNIT"/>
    <property type="match status" value="1"/>
</dbReference>
<keyword evidence="5" id="KW-0813">Transport</keyword>
<keyword evidence="13" id="KW-0472">Membrane</keyword>
<feature type="compositionally biased region" description="Basic residues" evidence="19">
    <location>
        <begin position="555"/>
        <end position="564"/>
    </location>
</feature>
<feature type="compositionally biased region" description="Basic and acidic residues" evidence="19">
    <location>
        <begin position="601"/>
        <end position="613"/>
    </location>
</feature>
<evidence type="ECO:0000256" key="4">
    <source>
        <dbReference type="ARBA" id="ARBA00022443"/>
    </source>
</evidence>
<evidence type="ECO:0000256" key="13">
    <source>
        <dbReference type="ARBA" id="ARBA00023136"/>
    </source>
</evidence>
<dbReference type="InParanoid" id="A0A673YNI7"/>
<dbReference type="PRINTS" id="PR01626">
    <property type="entry name" value="LCACHANNELB"/>
</dbReference>
<evidence type="ECO:0000256" key="18">
    <source>
        <dbReference type="PROSITE-ProRule" id="PRU00192"/>
    </source>
</evidence>
<keyword evidence="22" id="KW-1185">Reference proteome</keyword>
<dbReference type="InterPro" id="IPR027417">
    <property type="entry name" value="P-loop_NTPase"/>
</dbReference>
<dbReference type="GeneTree" id="ENSGT00950000182837"/>
<comment type="subunit">
    <text evidence="17">Component of a calcium channel complex consisting of a pore-forming alpha subunit (CACNA1S) and the ancillary subunits CACNB1 or CACNB2, CACNG1 and CACNA2D1. The channel complex contains alpha, beta, gamma and delta subunits in a 1:1:1:1 ratio, i.e. it contains either CACNB1 or CACNB2. Interacts with CACNA1C. Interacts with RRAD; interaction may be involved in beta-adrenergic regulation of heart rate and contractile force. Interaction with RRAD regulates the trafficking of CACNA1C to the cell membrane. Interacts with TMIGD2. Interacts with CAMK2D. Interacts with CBARP. Interacts with CAMK2A.</text>
</comment>
<dbReference type="InterPro" id="IPR005444">
    <property type="entry name" value="VDCC_L_b2su"/>
</dbReference>
<dbReference type="Proteomes" id="UP000472277">
    <property type="component" value="Chromosome 2"/>
</dbReference>
<reference evidence="21" key="1">
    <citation type="submission" date="2025-08" db="UniProtKB">
        <authorList>
            <consortium name="Ensembl"/>
        </authorList>
    </citation>
    <scope>IDENTIFICATION</scope>
</reference>
<keyword evidence="12" id="KW-0406">Ion transport</keyword>
<dbReference type="FunFam" id="3.40.50.300:FF:000023">
    <property type="entry name" value="Voltage-dependent L-type calcium channel subunit beta-2"/>
    <property type="match status" value="1"/>
</dbReference>
<feature type="compositionally biased region" description="Polar residues" evidence="19">
    <location>
        <begin position="52"/>
        <end position="71"/>
    </location>
</feature>
<feature type="compositionally biased region" description="Low complexity" evidence="19">
    <location>
        <begin position="465"/>
        <end position="479"/>
    </location>
</feature>
<comment type="similarity">
    <text evidence="2">Belongs to the calcium channel beta subunit family.</text>
</comment>
<feature type="compositionally biased region" description="Basic and acidic residues" evidence="19">
    <location>
        <begin position="715"/>
        <end position="744"/>
    </location>
</feature>
<evidence type="ECO:0000256" key="10">
    <source>
        <dbReference type="ARBA" id="ARBA00022837"/>
    </source>
</evidence>
<feature type="compositionally biased region" description="Basic residues" evidence="19">
    <location>
        <begin position="661"/>
        <end position="670"/>
    </location>
</feature>
<feature type="compositionally biased region" description="Basic residues" evidence="19">
    <location>
        <begin position="508"/>
        <end position="517"/>
    </location>
</feature>
<evidence type="ECO:0000259" key="20">
    <source>
        <dbReference type="PROSITE" id="PS50002"/>
    </source>
</evidence>
<dbReference type="InterPro" id="IPR000584">
    <property type="entry name" value="VDCC_L_bsu"/>
</dbReference>
<dbReference type="SUPFAM" id="SSF52540">
    <property type="entry name" value="P-loop containing nucleoside triphosphate hydrolases"/>
    <property type="match status" value="1"/>
</dbReference>
<keyword evidence="7" id="KW-0597">Phosphoprotein</keyword>
<dbReference type="Pfam" id="PF12052">
    <property type="entry name" value="VGCC_beta4Aa_N"/>
    <property type="match status" value="1"/>
</dbReference>
<keyword evidence="4 18" id="KW-0728">SH3 domain</keyword>
<keyword evidence="9" id="KW-0107">Calcium channel</keyword>
<feature type="region of interest" description="Disordered" evidence="19">
    <location>
        <begin position="465"/>
        <end position="744"/>
    </location>
</feature>
<keyword evidence="14" id="KW-0407">Ion channel</keyword>
<evidence type="ECO:0000256" key="19">
    <source>
        <dbReference type="SAM" id="MobiDB-lite"/>
    </source>
</evidence>
<dbReference type="Ensembl" id="ENSSTUT00000037632.1">
    <property type="protein sequence ID" value="ENSSTUP00000036004.1"/>
    <property type="gene ID" value="ENSSTUG00000015348.1"/>
</dbReference>
<comment type="function">
    <text evidence="16">Beta subunit of voltage-dependent calcium channels which contributes to the function of the calcium channel by increasing peak calcium current. Plays a role in shifting voltage dependencies of activation and inactivation of the channel. May modulate G protein inhibition. May contribute to beta-adrenergic augmentation of Ca(2+) influx in cardiomyocytes, thereby regulating increases in heart rate and contractile force. Involved in membrane targeting of the alpha-1 subunit CACNA1C.</text>
</comment>
<protein>
    <recommendedName>
        <fullName evidence="3">Voltage-dependent L-type calcium channel subunit beta-2</fullName>
    </recommendedName>
    <alternativeName>
        <fullName evidence="15">Calcium channel voltage-dependent subunit beta 2</fullName>
    </alternativeName>
</protein>
<keyword evidence="11" id="KW-0851">Voltage-gated channel</keyword>
<evidence type="ECO:0000256" key="1">
    <source>
        <dbReference type="ARBA" id="ARBA00004278"/>
    </source>
</evidence>
<feature type="compositionally biased region" description="Gly residues" evidence="19">
    <location>
        <begin position="581"/>
        <end position="590"/>
    </location>
</feature>
<dbReference type="FunFam" id="2.30.30.40:FF:000015">
    <property type="entry name" value="Voltage-dependent L-type calcium channel subunit beta-2"/>
    <property type="match status" value="1"/>
</dbReference>
<feature type="compositionally biased region" description="Polar residues" evidence="19">
    <location>
        <begin position="184"/>
        <end position="194"/>
    </location>
</feature>
<dbReference type="InterPro" id="IPR001452">
    <property type="entry name" value="SH3_domain"/>
</dbReference>
<gene>
    <name evidence="21" type="primary">CACNB2</name>
</gene>
<evidence type="ECO:0000256" key="3">
    <source>
        <dbReference type="ARBA" id="ARBA00019005"/>
    </source>
</evidence>
<dbReference type="Gene3D" id="2.30.30.40">
    <property type="entry name" value="SH3 Domains"/>
    <property type="match status" value="1"/>
</dbReference>
<keyword evidence="6" id="KW-1003">Cell membrane</keyword>